<dbReference type="Proteomes" id="UP000419743">
    <property type="component" value="Unassembled WGS sequence"/>
</dbReference>
<name>A0A7M4DKY4_9MICO</name>
<feature type="region of interest" description="Disordered" evidence="1">
    <location>
        <begin position="14"/>
        <end position="71"/>
    </location>
</feature>
<sequence>MVLAVVVAGANSLLAGRSTPAPSGQADGAAHEQGLVDGEPAQQQDGQPQTDGEAPPSATDAENGRLDPATLVPIDGGQGTYLLVADAAAAFEDLRASARAAGVEFEINSAYRTYNEQVALAERLGTLDEGGTAAKPGESEHGWGISVDLTLDFEELSWMRANAGDFGFTETVAAEPWHWTYIG</sequence>
<dbReference type="AlphaFoldDB" id="A0A7M4DKY4"/>
<dbReference type="PANTHER" id="PTHR34385">
    <property type="entry name" value="D-ALANYL-D-ALANINE CARBOXYPEPTIDASE"/>
    <property type="match status" value="1"/>
</dbReference>
<keyword evidence="3" id="KW-0121">Carboxypeptidase</keyword>
<reference evidence="3 4" key="1">
    <citation type="submission" date="2019-11" db="EMBL/GenBank/DDBJ databases">
        <authorList>
            <person name="Criscuolo A."/>
        </authorList>
    </citation>
    <scope>NUCLEOTIDE SEQUENCE [LARGE SCALE GENOMIC DNA]</scope>
    <source>
        <strain evidence="3">CIP111667</strain>
    </source>
</reference>
<keyword evidence="3" id="KW-0645">Protease</keyword>
<evidence type="ECO:0000259" key="2">
    <source>
        <dbReference type="Pfam" id="PF02557"/>
    </source>
</evidence>
<gene>
    <name evidence="3" type="primary">vanY</name>
    <name evidence="3" type="ORF">HALOF300_02799</name>
</gene>
<evidence type="ECO:0000256" key="1">
    <source>
        <dbReference type="SAM" id="MobiDB-lite"/>
    </source>
</evidence>
<protein>
    <submittedName>
        <fullName evidence="3">D-alanyl-D-alanine carboxypeptidase</fullName>
        <ecNumber evidence="3">3.4.16.4</ecNumber>
    </submittedName>
</protein>
<accession>A0A7M4DKY4</accession>
<dbReference type="InterPro" id="IPR009045">
    <property type="entry name" value="Zn_M74/Hedgehog-like"/>
</dbReference>
<proteinExistence type="predicted"/>
<organism evidence="3 4">
    <name type="scientific">Occultella aeris</name>
    <dbReference type="NCBI Taxonomy" id="2761496"/>
    <lineage>
        <taxon>Bacteria</taxon>
        <taxon>Bacillati</taxon>
        <taxon>Actinomycetota</taxon>
        <taxon>Actinomycetes</taxon>
        <taxon>Micrococcales</taxon>
        <taxon>Ruaniaceae</taxon>
        <taxon>Occultella</taxon>
    </lineage>
</organism>
<dbReference type="EMBL" id="CACRYJ010000041">
    <property type="protein sequence ID" value="VZO37874.1"/>
    <property type="molecule type" value="Genomic_DNA"/>
</dbReference>
<keyword evidence="3" id="KW-0378">Hydrolase</keyword>
<feature type="domain" description="D-alanyl-D-alanine carboxypeptidase-like core" evidence="2">
    <location>
        <begin position="83"/>
        <end position="183"/>
    </location>
</feature>
<keyword evidence="4" id="KW-1185">Reference proteome</keyword>
<dbReference type="CDD" id="cd14814">
    <property type="entry name" value="Peptidase_M15"/>
    <property type="match status" value="1"/>
</dbReference>
<dbReference type="EC" id="3.4.16.4" evidence="3"/>
<dbReference type="Pfam" id="PF02557">
    <property type="entry name" value="VanY"/>
    <property type="match status" value="1"/>
</dbReference>
<dbReference type="SUPFAM" id="SSF55166">
    <property type="entry name" value="Hedgehog/DD-peptidase"/>
    <property type="match status" value="1"/>
</dbReference>
<dbReference type="PANTHER" id="PTHR34385:SF1">
    <property type="entry name" value="PEPTIDOGLYCAN L-ALANYL-D-GLUTAMATE ENDOPEPTIDASE CWLK"/>
    <property type="match status" value="1"/>
</dbReference>
<comment type="caution">
    <text evidence="3">The sequence shown here is derived from an EMBL/GenBank/DDBJ whole genome shotgun (WGS) entry which is preliminary data.</text>
</comment>
<dbReference type="InterPro" id="IPR003709">
    <property type="entry name" value="VanY-like_core_dom"/>
</dbReference>
<evidence type="ECO:0000313" key="3">
    <source>
        <dbReference type="EMBL" id="VZO37874.1"/>
    </source>
</evidence>
<feature type="compositionally biased region" description="Polar residues" evidence="1">
    <location>
        <begin position="41"/>
        <end position="50"/>
    </location>
</feature>
<dbReference type="GO" id="GO:0009002">
    <property type="term" value="F:serine-type D-Ala-D-Ala carboxypeptidase activity"/>
    <property type="evidence" value="ECO:0007669"/>
    <property type="project" value="UniProtKB-EC"/>
</dbReference>
<dbReference type="Gene3D" id="3.30.1380.10">
    <property type="match status" value="1"/>
</dbReference>
<evidence type="ECO:0000313" key="4">
    <source>
        <dbReference type="Proteomes" id="UP000419743"/>
    </source>
</evidence>
<dbReference type="InterPro" id="IPR052179">
    <property type="entry name" value="DD-CPase-like"/>
</dbReference>
<dbReference type="GO" id="GO:0006508">
    <property type="term" value="P:proteolysis"/>
    <property type="evidence" value="ECO:0007669"/>
    <property type="project" value="InterPro"/>
</dbReference>